<dbReference type="STRING" id="1257118.L8GW34"/>
<dbReference type="PROSITE" id="PS00383">
    <property type="entry name" value="TYR_PHOSPHATASE_1"/>
    <property type="match status" value="1"/>
</dbReference>
<feature type="compositionally biased region" description="Acidic residues" evidence="5">
    <location>
        <begin position="364"/>
        <end position="383"/>
    </location>
</feature>
<dbReference type="SMART" id="SM01326">
    <property type="entry name" value="PTEN_C2"/>
    <property type="match status" value="1"/>
</dbReference>
<evidence type="ECO:0000256" key="3">
    <source>
        <dbReference type="ARBA" id="ARBA00022912"/>
    </source>
</evidence>
<keyword evidence="3" id="KW-0904">Protein phosphatase</keyword>
<feature type="compositionally biased region" description="Polar residues" evidence="5">
    <location>
        <begin position="454"/>
        <end position="463"/>
    </location>
</feature>
<feature type="domain" description="C2 tensin-type" evidence="8">
    <location>
        <begin position="197"/>
        <end position="318"/>
    </location>
</feature>
<accession>L8GW34</accession>
<proteinExistence type="inferred from homology"/>
<dbReference type="InterPro" id="IPR057023">
    <property type="entry name" value="PTP-SAK"/>
</dbReference>
<dbReference type="Proteomes" id="UP000011083">
    <property type="component" value="Unassembled WGS sequence"/>
</dbReference>
<dbReference type="InterPro" id="IPR035892">
    <property type="entry name" value="C2_domain_sf"/>
</dbReference>
<dbReference type="GO" id="GO:0006629">
    <property type="term" value="P:lipid metabolic process"/>
    <property type="evidence" value="ECO:0007669"/>
    <property type="project" value="UniProtKB-KW"/>
</dbReference>
<dbReference type="KEGG" id="acan:ACA1_057530"/>
<keyword evidence="4" id="KW-0443">Lipid metabolism</keyword>
<dbReference type="PROSITE" id="PS51182">
    <property type="entry name" value="C2_TENSIN"/>
    <property type="match status" value="1"/>
</dbReference>
<dbReference type="Pfam" id="PF10409">
    <property type="entry name" value="PTEN_C2"/>
    <property type="match status" value="1"/>
</dbReference>
<dbReference type="PANTHER" id="PTHR12305">
    <property type="entry name" value="PHOSPHATASE WITH HOMOLOGY TO TENSIN"/>
    <property type="match status" value="1"/>
</dbReference>
<evidence type="ECO:0000313" key="9">
    <source>
        <dbReference type="EMBL" id="ELR17117.1"/>
    </source>
</evidence>
<dbReference type="GeneID" id="14918462"/>
<dbReference type="Gene3D" id="3.90.190.10">
    <property type="entry name" value="Protein tyrosine phosphatase superfamily"/>
    <property type="match status" value="1"/>
</dbReference>
<dbReference type="VEuPathDB" id="AmoebaDB:ACA1_057530"/>
<evidence type="ECO:0000313" key="10">
    <source>
        <dbReference type="Proteomes" id="UP000011083"/>
    </source>
</evidence>
<dbReference type="GO" id="GO:0004721">
    <property type="term" value="F:phosphoprotein phosphatase activity"/>
    <property type="evidence" value="ECO:0007669"/>
    <property type="project" value="UniProtKB-KW"/>
</dbReference>
<dbReference type="InterPro" id="IPR029023">
    <property type="entry name" value="Tensin_phosphatase"/>
</dbReference>
<feature type="compositionally biased region" description="Acidic residues" evidence="5">
    <location>
        <begin position="404"/>
        <end position="417"/>
    </location>
</feature>
<dbReference type="InterPro" id="IPR045101">
    <property type="entry name" value="PTP_PTEN"/>
</dbReference>
<evidence type="ECO:0000259" key="8">
    <source>
        <dbReference type="PROSITE" id="PS51182"/>
    </source>
</evidence>
<evidence type="ECO:0000256" key="4">
    <source>
        <dbReference type="ARBA" id="ARBA00023098"/>
    </source>
</evidence>
<dbReference type="SUPFAM" id="SSF49562">
    <property type="entry name" value="C2 domain (Calcium/lipid-binding domain, CaLB)"/>
    <property type="match status" value="1"/>
</dbReference>
<dbReference type="OrthoDB" id="18331at2759"/>
<feature type="compositionally biased region" description="Basic and acidic residues" evidence="5">
    <location>
        <begin position="394"/>
        <end position="403"/>
    </location>
</feature>
<protein>
    <submittedName>
        <fullName evidence="9">Phosphatase, putative</fullName>
    </submittedName>
</protein>
<dbReference type="EMBL" id="KB007974">
    <property type="protein sequence ID" value="ELR17117.1"/>
    <property type="molecule type" value="Genomic_DNA"/>
</dbReference>
<dbReference type="PROSITE" id="PS51181">
    <property type="entry name" value="PPASE_TENSIN"/>
    <property type="match status" value="1"/>
</dbReference>
<feature type="region of interest" description="Disordered" evidence="5">
    <location>
        <begin position="337"/>
        <end position="487"/>
    </location>
</feature>
<evidence type="ECO:0000256" key="5">
    <source>
        <dbReference type="SAM" id="MobiDB-lite"/>
    </source>
</evidence>
<dbReference type="AlphaFoldDB" id="L8GW34"/>
<dbReference type="SMART" id="SM01301">
    <property type="entry name" value="PTPlike_phytase"/>
    <property type="match status" value="1"/>
</dbReference>
<dbReference type="RefSeq" id="XP_004339130.1">
    <property type="nucleotide sequence ID" value="XM_004339082.1"/>
</dbReference>
<dbReference type="InterPro" id="IPR000387">
    <property type="entry name" value="Tyr_Pase_dom"/>
</dbReference>
<comment type="similarity">
    <text evidence="1">Belongs to the PTEN phosphatase protein family.</text>
</comment>
<organism evidence="9 10">
    <name type="scientific">Acanthamoeba castellanii (strain ATCC 30010 / Neff)</name>
    <dbReference type="NCBI Taxonomy" id="1257118"/>
    <lineage>
        <taxon>Eukaryota</taxon>
        <taxon>Amoebozoa</taxon>
        <taxon>Discosea</taxon>
        <taxon>Longamoebia</taxon>
        <taxon>Centramoebida</taxon>
        <taxon>Acanthamoebidae</taxon>
        <taxon>Acanthamoeba</taxon>
    </lineage>
</organism>
<feature type="domain" description="Phosphatase tensin-type" evidence="7">
    <location>
        <begin position="17"/>
        <end position="189"/>
    </location>
</feature>
<feature type="domain" description="Tyrosine specific protein phosphatases" evidence="6">
    <location>
        <begin position="126"/>
        <end position="163"/>
    </location>
</feature>
<evidence type="ECO:0000259" key="6">
    <source>
        <dbReference type="PROSITE" id="PS50056"/>
    </source>
</evidence>
<keyword evidence="10" id="KW-1185">Reference proteome</keyword>
<dbReference type="InterPro" id="IPR014020">
    <property type="entry name" value="Tensin_C2-dom"/>
</dbReference>
<dbReference type="InterPro" id="IPR029021">
    <property type="entry name" value="Prot-tyrosine_phosphatase-like"/>
</dbReference>
<evidence type="ECO:0000259" key="7">
    <source>
        <dbReference type="PROSITE" id="PS51181"/>
    </source>
</evidence>
<dbReference type="Gene3D" id="2.60.40.1110">
    <property type="match status" value="1"/>
</dbReference>
<dbReference type="InterPro" id="IPR016130">
    <property type="entry name" value="Tyr_Pase_AS"/>
</dbReference>
<dbReference type="CDD" id="cd14509">
    <property type="entry name" value="PTP_PTEN"/>
    <property type="match status" value="1"/>
</dbReference>
<name>L8GW34_ACACF</name>
<evidence type="ECO:0000256" key="2">
    <source>
        <dbReference type="ARBA" id="ARBA00022801"/>
    </source>
</evidence>
<evidence type="ECO:0000256" key="1">
    <source>
        <dbReference type="ARBA" id="ARBA00007881"/>
    </source>
</evidence>
<dbReference type="PROSITE" id="PS50056">
    <property type="entry name" value="TYR_PHOSPHATASE_2"/>
    <property type="match status" value="1"/>
</dbReference>
<dbReference type="InterPro" id="IPR051281">
    <property type="entry name" value="Dual-spec_lipid-protein_phosph"/>
</dbReference>
<sequence length="487" mass="55095">MQKLTNPMRKKVSLKKKRWVKDGFDLDLAYIGDSRLLAMGYPSEGAEGVYRNPLSEVQRFLDNYHPNKYMVYNLCAERVYVSTKFNMRVRVFPFMDHNSPPLHQIPEMCYSLYLFLAQDPEHVAAIHCKAGKGRTGLLICCYLLHCGRFSTAEEAMKYYGKERTRDGKGVTIPSQIRYIKYYEQMLDAPFQPRFVDAPPLWIKGFILHGIPKGKKDIQVIIEEYGYNERFRSSIKQIGKQEKQIGMLNIDFHKPLRVVRDVHVVANSGKGTLFMFWFHTAFVKDGRLVLTKPELDKACRDKKKVFSKDFQVEMYFMSEAEYEEEIKKGKFSLKDLKNAESGSSLPNGEENGASDSSSDKKEPADGEEDGSSSSSDEEDDEDYSYAENGNGEVIDVEREKKANEDMSEDSDADEESEAEEGKRPNLGVPGSFIKGVPRGNSSPRGNASGGLLQPFSPQKTNSGKNFLVGKARTDNTSGLGKEPKETKE</sequence>
<dbReference type="GO" id="GO:0005829">
    <property type="term" value="C:cytosol"/>
    <property type="evidence" value="ECO:0007669"/>
    <property type="project" value="TreeGrafter"/>
</dbReference>
<dbReference type="OMA" id="MIYELCA"/>
<reference evidence="9 10" key="1">
    <citation type="journal article" date="2013" name="Genome Biol.">
        <title>Genome of Acanthamoeba castellanii highlights extensive lateral gene transfer and early evolution of tyrosine kinase signaling.</title>
        <authorList>
            <person name="Clarke M."/>
            <person name="Lohan A.J."/>
            <person name="Liu B."/>
            <person name="Lagkouvardos I."/>
            <person name="Roy S."/>
            <person name="Zafar N."/>
            <person name="Bertelli C."/>
            <person name="Schilde C."/>
            <person name="Kianianmomeni A."/>
            <person name="Burglin T.R."/>
            <person name="Frech C."/>
            <person name="Turcotte B."/>
            <person name="Kopec K.O."/>
            <person name="Synnott J.M."/>
            <person name="Choo C."/>
            <person name="Paponov I."/>
            <person name="Finkler A."/>
            <person name="Soon Heng Tan C."/>
            <person name="Hutchins A.P."/>
            <person name="Weinmeier T."/>
            <person name="Rattei T."/>
            <person name="Chu J.S."/>
            <person name="Gimenez G."/>
            <person name="Irimia M."/>
            <person name="Rigden D.J."/>
            <person name="Fitzpatrick D.A."/>
            <person name="Lorenzo-Morales J."/>
            <person name="Bateman A."/>
            <person name="Chiu C.H."/>
            <person name="Tang P."/>
            <person name="Hegemann P."/>
            <person name="Fromm H."/>
            <person name="Raoult D."/>
            <person name="Greub G."/>
            <person name="Miranda-Saavedra D."/>
            <person name="Chen N."/>
            <person name="Nash P."/>
            <person name="Ginger M.L."/>
            <person name="Horn M."/>
            <person name="Schaap P."/>
            <person name="Caler L."/>
            <person name="Loftus B."/>
        </authorList>
    </citation>
    <scope>NUCLEOTIDE SEQUENCE [LARGE SCALE GENOMIC DNA]</scope>
    <source>
        <strain evidence="9 10">Neff</strain>
    </source>
</reference>
<dbReference type="Pfam" id="PF22784">
    <property type="entry name" value="PTP-SAK"/>
    <property type="match status" value="1"/>
</dbReference>
<dbReference type="SUPFAM" id="SSF52799">
    <property type="entry name" value="(Phosphotyrosine protein) phosphatases II"/>
    <property type="match status" value="1"/>
</dbReference>
<gene>
    <name evidence="9" type="ORF">ACA1_057530</name>
</gene>
<keyword evidence="2" id="KW-0378">Hydrolase</keyword>
<dbReference type="GO" id="GO:0016314">
    <property type="term" value="F:phosphatidylinositol-3,4,5-trisphosphate 3-phosphatase activity"/>
    <property type="evidence" value="ECO:0007669"/>
    <property type="project" value="TreeGrafter"/>
</dbReference>